<accession>A0A369L531</accession>
<reference evidence="1 2" key="1">
    <citation type="journal article" date="2018" name="Elife">
        <title>Discovery and characterization of a prevalent human gut bacterial enzyme sufficient for the inactivation of a family of plant toxins.</title>
        <authorList>
            <person name="Koppel N."/>
            <person name="Bisanz J.E."/>
            <person name="Pandelia M.E."/>
            <person name="Turnbaugh P.J."/>
            <person name="Balskus E.P."/>
        </authorList>
    </citation>
    <scope>NUCLEOTIDE SEQUENCE [LARGE SCALE GENOMIC DNA]</scope>
    <source>
        <strain evidence="2">anaerobia AP69FAA</strain>
    </source>
</reference>
<sequence length="136" mass="14859">MFEQDYLMKLLLAFYQVMFKSLRRVTDEDEDPKEAADTLDEVVGNAVGMDGASLLSLTPESVVGVLQVSGTDPRVTEFIARSLLLSSEYLTQAKQGALASLRVEQARAIADAYGIDLPDDPTDLSDLKEMAEQVNA</sequence>
<name>A0A369L531_9ACTN</name>
<evidence type="ECO:0000313" key="2">
    <source>
        <dbReference type="Proteomes" id="UP000253792"/>
    </source>
</evidence>
<dbReference type="Proteomes" id="UP000253792">
    <property type="component" value="Unassembled WGS sequence"/>
</dbReference>
<organism evidence="1 2">
    <name type="scientific">Senegalimassilia anaerobia</name>
    <dbReference type="NCBI Taxonomy" id="1473216"/>
    <lineage>
        <taxon>Bacteria</taxon>
        <taxon>Bacillati</taxon>
        <taxon>Actinomycetota</taxon>
        <taxon>Coriobacteriia</taxon>
        <taxon>Coriobacteriales</taxon>
        <taxon>Coriobacteriaceae</taxon>
        <taxon>Senegalimassilia</taxon>
    </lineage>
</organism>
<dbReference type="RefSeq" id="WP_114620868.1">
    <property type="nucleotide sequence ID" value="NZ_PPTP01000006.1"/>
</dbReference>
<proteinExistence type="predicted"/>
<protein>
    <submittedName>
        <fullName evidence="1">Uncharacterized protein</fullName>
    </submittedName>
</protein>
<dbReference type="STRING" id="1034345.GCA_000236865_01847"/>
<evidence type="ECO:0000313" key="1">
    <source>
        <dbReference type="EMBL" id="RDB54993.1"/>
    </source>
</evidence>
<gene>
    <name evidence="1" type="ORF">C1880_07100</name>
</gene>
<keyword evidence="2" id="KW-1185">Reference proteome</keyword>
<dbReference type="OrthoDB" id="3186493at2"/>
<dbReference type="AlphaFoldDB" id="A0A369L531"/>
<comment type="caution">
    <text evidence="1">The sequence shown here is derived from an EMBL/GenBank/DDBJ whole genome shotgun (WGS) entry which is preliminary data.</text>
</comment>
<dbReference type="EMBL" id="PPTP01000006">
    <property type="protein sequence ID" value="RDB54993.1"/>
    <property type="molecule type" value="Genomic_DNA"/>
</dbReference>